<reference evidence="2 3" key="1">
    <citation type="submission" date="2019-10" db="EMBL/GenBank/DDBJ databases">
        <authorList>
            <person name="Palmer J.M."/>
        </authorList>
    </citation>
    <scope>NUCLEOTIDE SEQUENCE [LARGE SCALE GENOMIC DNA]</scope>
    <source>
        <strain evidence="2 3">TWF506</strain>
    </source>
</reference>
<dbReference type="AlphaFoldDB" id="A0AAN8S219"/>
<name>A0AAN8S219_9PEZI</name>
<dbReference type="EMBL" id="JAVHJM010000003">
    <property type="protein sequence ID" value="KAK6517126.1"/>
    <property type="molecule type" value="Genomic_DNA"/>
</dbReference>
<protein>
    <submittedName>
        <fullName evidence="2">Uncharacterized protein</fullName>
    </submittedName>
</protein>
<evidence type="ECO:0000313" key="2">
    <source>
        <dbReference type="EMBL" id="KAK6517126.1"/>
    </source>
</evidence>
<evidence type="ECO:0000256" key="1">
    <source>
        <dbReference type="SAM" id="MobiDB-lite"/>
    </source>
</evidence>
<sequence>MSSTDGFEQEGLGQDGPAMADIGGAMRGHKPILEDGMIAQRRNKEIVECYMVSIDEVWLNEGSNCSV</sequence>
<accession>A0AAN8S219</accession>
<organism evidence="2 3">
    <name type="scientific">Arthrobotrys conoides</name>
    <dbReference type="NCBI Taxonomy" id="74498"/>
    <lineage>
        <taxon>Eukaryota</taxon>
        <taxon>Fungi</taxon>
        <taxon>Dikarya</taxon>
        <taxon>Ascomycota</taxon>
        <taxon>Pezizomycotina</taxon>
        <taxon>Orbiliomycetes</taxon>
        <taxon>Orbiliales</taxon>
        <taxon>Orbiliaceae</taxon>
        <taxon>Arthrobotrys</taxon>
    </lineage>
</organism>
<gene>
    <name evidence="2" type="ORF">TWF506_007002</name>
</gene>
<feature type="region of interest" description="Disordered" evidence="1">
    <location>
        <begin position="1"/>
        <end position="26"/>
    </location>
</feature>
<evidence type="ECO:0000313" key="3">
    <source>
        <dbReference type="Proteomes" id="UP001307849"/>
    </source>
</evidence>
<keyword evidence="3" id="KW-1185">Reference proteome</keyword>
<dbReference type="Proteomes" id="UP001307849">
    <property type="component" value="Unassembled WGS sequence"/>
</dbReference>
<proteinExistence type="predicted"/>
<comment type="caution">
    <text evidence="2">The sequence shown here is derived from an EMBL/GenBank/DDBJ whole genome shotgun (WGS) entry which is preliminary data.</text>
</comment>